<dbReference type="InterPro" id="IPR011141">
    <property type="entry name" value="Polyketide_synthase_type-III"/>
</dbReference>
<evidence type="ECO:0000259" key="6">
    <source>
        <dbReference type="Pfam" id="PF02797"/>
    </source>
</evidence>
<evidence type="ECO:0000256" key="2">
    <source>
        <dbReference type="ARBA" id="ARBA00022679"/>
    </source>
</evidence>
<feature type="domain" description="Chalcone/stilbene synthase N-terminal" evidence="5">
    <location>
        <begin position="4"/>
        <end position="199"/>
    </location>
</feature>
<dbReference type="Pfam" id="PF00195">
    <property type="entry name" value="Chal_sti_synt_N"/>
    <property type="match status" value="1"/>
</dbReference>
<comment type="similarity">
    <text evidence="1">Belongs to the thiolase-like superfamily. Chalcone/stilbene synthases family.</text>
</comment>
<reference evidence="8" key="1">
    <citation type="submission" date="2017-09" db="EMBL/GenBank/DDBJ databases">
        <title>The Reconstruction of 2,631 Draft Metagenome-Assembled Genomes from the Global Oceans.</title>
        <authorList>
            <person name="Tully B.J."/>
            <person name="Graham E.D."/>
            <person name="Heidelberg J.F."/>
        </authorList>
    </citation>
    <scope>NUCLEOTIDE SEQUENCE [LARGE SCALE GENOMIC DNA]</scope>
</reference>
<organism evidence="7 8">
    <name type="scientific">SAR324 cluster bacterium</name>
    <dbReference type="NCBI Taxonomy" id="2024889"/>
    <lineage>
        <taxon>Bacteria</taxon>
        <taxon>Deltaproteobacteria</taxon>
        <taxon>SAR324 cluster</taxon>
    </lineage>
</organism>
<keyword evidence="2" id="KW-0808">Transferase</keyword>
<proteinExistence type="inferred from homology"/>
<dbReference type="Gene3D" id="3.40.47.10">
    <property type="match status" value="2"/>
</dbReference>
<evidence type="ECO:0000256" key="3">
    <source>
        <dbReference type="ARBA" id="ARBA00023315"/>
    </source>
</evidence>
<feature type="domain" description="Chalcone/stilbene synthase C-terminal" evidence="6">
    <location>
        <begin position="218"/>
        <end position="352"/>
    </location>
</feature>
<dbReference type="PANTHER" id="PTHR11877:SF99">
    <property type="entry name" value="1,3,6,8-TETRAHYDROXYNAPHTHALENE SYNTHASE"/>
    <property type="match status" value="1"/>
</dbReference>
<dbReference type="InterPro" id="IPR012328">
    <property type="entry name" value="Chalcone/stilbene_synt_C"/>
</dbReference>
<dbReference type="GO" id="GO:0016747">
    <property type="term" value="F:acyltransferase activity, transferring groups other than amino-acyl groups"/>
    <property type="evidence" value="ECO:0007669"/>
    <property type="project" value="InterPro"/>
</dbReference>
<evidence type="ECO:0000259" key="5">
    <source>
        <dbReference type="Pfam" id="PF00195"/>
    </source>
</evidence>
<accession>A0A2D6YHY0</accession>
<dbReference type="CDD" id="cd00831">
    <property type="entry name" value="CHS_like"/>
    <property type="match status" value="1"/>
</dbReference>
<comment type="caution">
    <text evidence="7">The sequence shown here is derived from an EMBL/GenBank/DDBJ whole genome shotgun (WGS) entry which is preliminary data.</text>
</comment>
<feature type="active site" description="Acyl-thioester intermediate" evidence="4">
    <location>
        <position position="139"/>
    </location>
</feature>
<dbReference type="EMBL" id="NZEX01000051">
    <property type="protein sequence ID" value="MAH62785.1"/>
    <property type="molecule type" value="Genomic_DNA"/>
</dbReference>
<dbReference type="AlphaFoldDB" id="A0A2D6YHY0"/>
<dbReference type="SUPFAM" id="SSF53901">
    <property type="entry name" value="Thiolase-like"/>
    <property type="match status" value="1"/>
</dbReference>
<dbReference type="GO" id="GO:0030639">
    <property type="term" value="P:polyketide biosynthetic process"/>
    <property type="evidence" value="ECO:0007669"/>
    <property type="project" value="TreeGrafter"/>
</dbReference>
<name>A0A2D6YHY0_9DELT</name>
<keyword evidence="3" id="KW-0012">Acyltransferase</keyword>
<evidence type="ECO:0000256" key="4">
    <source>
        <dbReference type="PIRSR" id="PIRSR000451-1"/>
    </source>
</evidence>
<dbReference type="InterPro" id="IPR001099">
    <property type="entry name" value="Chalcone/stilbene_synt_N"/>
</dbReference>
<protein>
    <submittedName>
        <fullName evidence="7">Type III polyketide synthase</fullName>
    </submittedName>
</protein>
<evidence type="ECO:0000256" key="1">
    <source>
        <dbReference type="ARBA" id="ARBA00005531"/>
    </source>
</evidence>
<dbReference type="InterPro" id="IPR016039">
    <property type="entry name" value="Thiolase-like"/>
</dbReference>
<evidence type="ECO:0000313" key="7">
    <source>
        <dbReference type="EMBL" id="MAH62785.1"/>
    </source>
</evidence>
<sequence length="353" mass="38771">MPRILAIAHAFPPHYCSQDELSSALRIAWQDQRLDVAIFDRLQRNVQVQGRYLARPLEEYHHFKSFTQTNQIWQEEALCLGEQVIQQVLDQAQLEADQVQLLMSTTVTGIAVPSLEARLMNRLPFTPTTRRVPLFGLGCLAGTAGIARCADYLRAYPTHSALLLSVELCSLTLQKQDLSVANLIASGLFGDGAAAALLVGDKHPLALDAPVSVLDSCSVFFPDSEEVMGWKISASGLKIVLSPGVPHYTREMLPGPLKNFLAQHNLEFGDIRHWVSHPGGPKVIDALEEGLALPVGTLNRTRQSLTEIGNLSSTSVLIILEEWLCDRIAEPGDWGMMLSMGPGFCAEAALLRW</sequence>
<dbReference type="PIRSF" id="PIRSF000451">
    <property type="entry name" value="PKS_III"/>
    <property type="match status" value="1"/>
</dbReference>
<evidence type="ECO:0000313" key="8">
    <source>
        <dbReference type="Proteomes" id="UP000226525"/>
    </source>
</evidence>
<dbReference type="Pfam" id="PF02797">
    <property type="entry name" value="Chal_sti_synt_C"/>
    <property type="match status" value="1"/>
</dbReference>
<dbReference type="PANTHER" id="PTHR11877">
    <property type="entry name" value="HYDROXYMETHYLGLUTARYL-COA SYNTHASE"/>
    <property type="match status" value="1"/>
</dbReference>
<dbReference type="Proteomes" id="UP000226525">
    <property type="component" value="Unassembled WGS sequence"/>
</dbReference>
<gene>
    <name evidence="7" type="ORF">CMN54_04910</name>
</gene>